<dbReference type="Proteomes" id="UP001583186">
    <property type="component" value="Unassembled WGS sequence"/>
</dbReference>
<feature type="region of interest" description="Disordered" evidence="1">
    <location>
        <begin position="1"/>
        <end position="101"/>
    </location>
</feature>
<proteinExistence type="predicted"/>
<feature type="region of interest" description="Disordered" evidence="1">
    <location>
        <begin position="458"/>
        <end position="528"/>
    </location>
</feature>
<feature type="compositionally biased region" description="Pro residues" evidence="1">
    <location>
        <begin position="87"/>
        <end position="97"/>
    </location>
</feature>
<dbReference type="Pfam" id="PF07923">
    <property type="entry name" value="N1221"/>
    <property type="match status" value="1"/>
</dbReference>
<keyword evidence="5" id="KW-1185">Reference proteome</keyword>
<accession>A0ABR3YMA4</accession>
<gene>
    <name evidence="4" type="primary">FAR11</name>
    <name evidence="4" type="ORF">Sste5346_008910</name>
</gene>
<feature type="compositionally biased region" description="Basic and acidic residues" evidence="1">
    <location>
        <begin position="169"/>
        <end position="180"/>
    </location>
</feature>
<feature type="region of interest" description="Disordered" evidence="1">
    <location>
        <begin position="711"/>
        <end position="749"/>
    </location>
</feature>
<dbReference type="Pfam" id="PF11882">
    <property type="entry name" value="DUF3402"/>
    <property type="match status" value="1"/>
</dbReference>
<evidence type="ECO:0000313" key="5">
    <source>
        <dbReference type="Proteomes" id="UP001583186"/>
    </source>
</evidence>
<sequence length="1072" mass="118604">MSSPPSEGQASADEKAAAEGATLSEKTSPAGTDQSAESASQQTDDPSAAQASTSFPPPPTQLISSASMSTGTSADNSGGGGAGNNLIPPPAPVPPQQQQPLDSLSLSQLRRLASELPRNEPITYDFTYEDMGDFDEEIDEWFSYQVWQWVRLNYAQQHFENRWERKITHGKRNGDKNNNDDDHDDHDEYNDGDAAEGQGEGYQGEGDRKERLWDTVGAETQEFFVSDLLSYLESGKPRQRAEVIGCLVYLLLGRWGTTAGGPADSKSSSTARTVARQRQLSAMKAAAALVGKLGGISVLWKALRQAFEPFWGPGDVQQLPTGLLQDAQDDLANLMSIFYVVMQAALSDPLDMAACYVKLVSLNPPVPNFMMNVASKLRWEDNPIVLQCQVFLLLWKAILLVFGGTRELIETKKATAESTADDDKEKNLIMASPLDYHAFRQEITSKYPAYIPPQPLLPLEDDNTSLLPPPPNHPPRSNGSNGILPGPTNAYGGASILDQPVHIATPAPSPPPSPAAGGKGGKKQNYQTNQNFPFMYPPLDATSNGAGGKGSAALQDALVGRKWEGSDVPSSILEAGELFANRVRMTRASRQLWDSREKFLRFERGWDAADEELPDLDFIEELDLSSLTLEEKEELGLVKPNKSSDEARRVEADVDYGPRESELNERVKQRLDALETFYQEALPHLQSLVIVLLKAILINVAVLMAQAPAGQQQHPAAGGPNNRFQNQQPGGNLGNSEPAEQTPEEVDAARTREISAKAVSGILLLLLKWLKVSHVLKFEYLTQLLLDCNYVPLLLKLWAHQDVQQLVDAKNDWVGSSFFFFCNSRAAVPEGEEQAGGAAEDEELESEDDAAPPAIKRRRSPPQVPGAIVAASRAMANSRPAGAPQVDELGYPLGDVPIEPITDFNRRNFFSLINLLRVMQKICKNKAHRNLLLVHYKSSNILRKMLKVPQQELRLYTLKLFKNQVPYCGRKWRQSNMRVITAVYLHCRPDLRDEWLAGSDVDGEVESSLPLEQALRSLTHWFNVRRYPDKMAPEVSVALREEHDFFFRELEKLDLSWTDIIDGDGYKSDWDT</sequence>
<evidence type="ECO:0000259" key="3">
    <source>
        <dbReference type="SMART" id="SM01293"/>
    </source>
</evidence>
<comment type="caution">
    <text evidence="4">The sequence shown here is derived from an EMBL/GenBank/DDBJ whole genome shotgun (WGS) entry which is preliminary data.</text>
</comment>
<protein>
    <submittedName>
        <fullName evidence="4">Factor arrest protein 11</fullName>
    </submittedName>
</protein>
<feature type="domain" description="Far11/STRP N-terminal" evidence="2">
    <location>
        <begin position="121"/>
        <end position="463"/>
    </location>
</feature>
<dbReference type="SMART" id="SM01293">
    <property type="entry name" value="DUF3402"/>
    <property type="match status" value="1"/>
</dbReference>
<dbReference type="EMBL" id="JAWCUI010000074">
    <property type="protein sequence ID" value="KAL1889426.1"/>
    <property type="molecule type" value="Genomic_DNA"/>
</dbReference>
<dbReference type="InterPro" id="IPR021819">
    <property type="entry name" value="Far11/STRP_C"/>
</dbReference>
<dbReference type="InterPro" id="IPR040185">
    <property type="entry name" value="Far11/STRP"/>
</dbReference>
<dbReference type="InterPro" id="IPR012486">
    <property type="entry name" value="Far11/STRP_N"/>
</dbReference>
<feature type="domain" description="Far11/STRP C-terminal" evidence="3">
    <location>
        <begin position="569"/>
        <end position="1050"/>
    </location>
</feature>
<feature type="compositionally biased region" description="Polar residues" evidence="1">
    <location>
        <begin position="722"/>
        <end position="739"/>
    </location>
</feature>
<evidence type="ECO:0000256" key="1">
    <source>
        <dbReference type="SAM" id="MobiDB-lite"/>
    </source>
</evidence>
<dbReference type="SMART" id="SM01292">
    <property type="entry name" value="N1221"/>
    <property type="match status" value="1"/>
</dbReference>
<feature type="compositionally biased region" description="Acidic residues" evidence="1">
    <location>
        <begin position="181"/>
        <end position="194"/>
    </location>
</feature>
<evidence type="ECO:0000259" key="2">
    <source>
        <dbReference type="SMART" id="SM01292"/>
    </source>
</evidence>
<reference evidence="4 5" key="1">
    <citation type="journal article" date="2024" name="IMA Fungus">
        <title>IMA Genome - F19 : A genome assembly and annotation guide to empower mycologists, including annotated draft genome sequences of Ceratocystis pirilliformis, Diaporthe australafricana, Fusarium ophioides, Paecilomyces lecythidis, and Sporothrix stenoceras.</title>
        <authorList>
            <person name="Aylward J."/>
            <person name="Wilson A.M."/>
            <person name="Visagie C.M."/>
            <person name="Spraker J."/>
            <person name="Barnes I."/>
            <person name="Buitendag C."/>
            <person name="Ceriani C."/>
            <person name="Del Mar Angel L."/>
            <person name="du Plessis D."/>
            <person name="Fuchs T."/>
            <person name="Gasser K."/>
            <person name="Kramer D."/>
            <person name="Li W."/>
            <person name="Munsamy K."/>
            <person name="Piso A."/>
            <person name="Price J.L."/>
            <person name="Sonnekus B."/>
            <person name="Thomas C."/>
            <person name="van der Nest A."/>
            <person name="van Dijk A."/>
            <person name="van Heerden A."/>
            <person name="van Vuuren N."/>
            <person name="Yilmaz N."/>
            <person name="Duong T.A."/>
            <person name="van der Merwe N.A."/>
            <person name="Wingfield M.J."/>
            <person name="Wingfield B.D."/>
        </authorList>
    </citation>
    <scope>NUCLEOTIDE SEQUENCE [LARGE SCALE GENOMIC DNA]</scope>
    <source>
        <strain evidence="4 5">CMW 5346</strain>
    </source>
</reference>
<dbReference type="PANTHER" id="PTHR13239">
    <property type="entry name" value="PROTEIN REQUIRED FOR HYPHAL ANASTOMOSIS HAM-2"/>
    <property type="match status" value="1"/>
</dbReference>
<feature type="compositionally biased region" description="Polar residues" evidence="1">
    <location>
        <begin position="24"/>
        <end position="54"/>
    </location>
</feature>
<feature type="compositionally biased region" description="Acidic residues" evidence="1">
    <location>
        <begin position="839"/>
        <end position="850"/>
    </location>
</feature>
<organism evidence="4 5">
    <name type="scientific">Sporothrix stenoceras</name>
    <dbReference type="NCBI Taxonomy" id="5173"/>
    <lineage>
        <taxon>Eukaryota</taxon>
        <taxon>Fungi</taxon>
        <taxon>Dikarya</taxon>
        <taxon>Ascomycota</taxon>
        <taxon>Pezizomycotina</taxon>
        <taxon>Sordariomycetes</taxon>
        <taxon>Sordariomycetidae</taxon>
        <taxon>Ophiostomatales</taxon>
        <taxon>Ophiostomataceae</taxon>
        <taxon>Sporothrix</taxon>
    </lineage>
</organism>
<dbReference type="PANTHER" id="PTHR13239:SF4">
    <property type="entry name" value="AT25231P"/>
    <property type="match status" value="1"/>
</dbReference>
<evidence type="ECO:0000313" key="4">
    <source>
        <dbReference type="EMBL" id="KAL1889426.1"/>
    </source>
</evidence>
<feature type="region of interest" description="Disordered" evidence="1">
    <location>
        <begin position="169"/>
        <end position="208"/>
    </location>
</feature>
<feature type="compositionally biased region" description="Low complexity" evidence="1">
    <location>
        <begin position="711"/>
        <end position="720"/>
    </location>
</feature>
<feature type="region of interest" description="Disordered" evidence="1">
    <location>
        <begin position="831"/>
        <end position="863"/>
    </location>
</feature>
<name>A0ABR3YMA4_9PEZI</name>